<keyword evidence="3" id="KW-1185">Reference proteome</keyword>
<gene>
    <name evidence="2" type="ORF">F0562_008216</name>
</gene>
<sequence>MLVNLLSSIVFSDFFFFFLIIIGFNLVWIRRFRHFELLQAKERFSNILLLKLLKDRQELCRGNANRSRKKWIPAAMVVSKDGKITALWRGMVQSMSQTSGLVVHMMLGG</sequence>
<dbReference type="Proteomes" id="UP000325577">
    <property type="component" value="Linkage Group LG3"/>
</dbReference>
<keyword evidence="1" id="KW-0472">Membrane</keyword>
<evidence type="ECO:0000313" key="3">
    <source>
        <dbReference type="Proteomes" id="UP000325577"/>
    </source>
</evidence>
<organism evidence="2 3">
    <name type="scientific">Nyssa sinensis</name>
    <dbReference type="NCBI Taxonomy" id="561372"/>
    <lineage>
        <taxon>Eukaryota</taxon>
        <taxon>Viridiplantae</taxon>
        <taxon>Streptophyta</taxon>
        <taxon>Embryophyta</taxon>
        <taxon>Tracheophyta</taxon>
        <taxon>Spermatophyta</taxon>
        <taxon>Magnoliopsida</taxon>
        <taxon>eudicotyledons</taxon>
        <taxon>Gunneridae</taxon>
        <taxon>Pentapetalae</taxon>
        <taxon>asterids</taxon>
        <taxon>Cornales</taxon>
        <taxon>Nyssaceae</taxon>
        <taxon>Nyssa</taxon>
    </lineage>
</organism>
<name>A0A5J5AB68_9ASTE</name>
<keyword evidence="1" id="KW-1133">Transmembrane helix</keyword>
<evidence type="ECO:0000313" key="2">
    <source>
        <dbReference type="EMBL" id="KAA8526581.1"/>
    </source>
</evidence>
<proteinExistence type="predicted"/>
<reference evidence="2 3" key="1">
    <citation type="submission" date="2019-09" db="EMBL/GenBank/DDBJ databases">
        <title>A chromosome-level genome assembly of the Chinese tupelo Nyssa sinensis.</title>
        <authorList>
            <person name="Yang X."/>
            <person name="Kang M."/>
            <person name="Yang Y."/>
            <person name="Xiong H."/>
            <person name="Wang M."/>
            <person name="Zhang Z."/>
            <person name="Wang Z."/>
            <person name="Wu H."/>
            <person name="Ma T."/>
            <person name="Liu J."/>
            <person name="Xi Z."/>
        </authorList>
    </citation>
    <scope>NUCLEOTIDE SEQUENCE [LARGE SCALE GENOMIC DNA]</scope>
    <source>
        <strain evidence="2">J267</strain>
        <tissue evidence="2">Leaf</tissue>
    </source>
</reference>
<dbReference type="EMBL" id="CM018046">
    <property type="protein sequence ID" value="KAA8526581.1"/>
    <property type="molecule type" value="Genomic_DNA"/>
</dbReference>
<protein>
    <submittedName>
        <fullName evidence="2">Uncharacterized protein</fullName>
    </submittedName>
</protein>
<feature type="transmembrane region" description="Helical" evidence="1">
    <location>
        <begin position="6"/>
        <end position="29"/>
    </location>
</feature>
<dbReference type="AlphaFoldDB" id="A0A5J5AB68"/>
<accession>A0A5J5AB68</accession>
<evidence type="ECO:0000256" key="1">
    <source>
        <dbReference type="SAM" id="Phobius"/>
    </source>
</evidence>
<keyword evidence="1" id="KW-0812">Transmembrane</keyword>